<reference evidence="2 3" key="2">
    <citation type="journal article" date="2016" name="Int. J. Syst. Evol. Microbiol.">
        <title>Taxonomy of haemolytic and/or proteolytic strains of the genus Acinetobacter with the proposal of Acinetobacter courvalinii sp. nov. (genomic species 14 sensu Bouvet &amp; Jeanjean), Acinetobacter dispersus sp. nov. (genomic species 17), Acinetobacter modestus sp. nov., Acinetobacter proteolyticus sp. nov. and Acinetobacter vivianii sp. nov.</title>
        <authorList>
            <person name="Nemec A."/>
            <person name="Radolfova-Krizova L."/>
            <person name="Maixnerova M."/>
            <person name="Vrestiakova E."/>
            <person name="Jezek P."/>
            <person name="Sedo O."/>
        </authorList>
    </citation>
    <scope>NUCLEOTIDE SEQUENCE [LARGE SCALE GENOMIC DNA]</scope>
    <source>
        <strain evidence="2 3">NIPH 236</strain>
    </source>
</reference>
<keyword evidence="3" id="KW-1185">Reference proteome</keyword>
<sequence>MVLNMKKLAIVLSGVLFSTFVYADKPLNVQSGYSMPALESGQSANERAIPLAEKKSYSEWSNKRTNNTTSSLYAHYTQQNGKFSNDIDVDLKGGTIGFSTTPYSSGWWVEFEYLKNTEYSADYYEATFGGHYNIINSNGFYTLATTGMGVGVGSADGFDDTAYLTLPIGLEAGYSFAPNLSVFGGVGYKWNWEIKDNRTRCNDGTTSNSSGSGTCSWHGGVDTSYDYTIGDFDGLTYKAGIRYNF</sequence>
<protein>
    <recommendedName>
        <fullName evidence="4">Porin family protein</fullName>
    </recommendedName>
</protein>
<dbReference type="Proteomes" id="UP000013190">
    <property type="component" value="Unassembled WGS sequence"/>
</dbReference>
<name>A0ABN0JP15_9GAMM</name>
<reference evidence="3" key="1">
    <citation type="submission" date="2013-02" db="EMBL/GenBank/DDBJ databases">
        <title>The Genome Sequence of Acinetobacter sp. NIPH 236.</title>
        <authorList>
            <consortium name="The Broad Institute Genome Sequencing Platform"/>
            <consortium name="The Broad Institute Genome Sequencing Center for Infectious Disease"/>
            <person name="Cerqueira G."/>
            <person name="Feldgarden M."/>
            <person name="Courvalin P."/>
            <person name="Perichon B."/>
            <person name="Grillot-Courvalin C."/>
            <person name="Clermont D."/>
            <person name="Rocha E."/>
            <person name="Yoon E.-J."/>
            <person name="Nemec A."/>
            <person name="Walker B."/>
            <person name="Young S.K."/>
            <person name="Zeng Q."/>
            <person name="Gargeya S."/>
            <person name="Fitzgerald M."/>
            <person name="Haas B."/>
            <person name="Abouelleil A."/>
            <person name="Alvarado L."/>
            <person name="Arachchi H.M."/>
            <person name="Berlin A.M."/>
            <person name="Chapman S.B."/>
            <person name="Dewar J."/>
            <person name="Goldberg J."/>
            <person name="Griggs A."/>
            <person name="Gujja S."/>
            <person name="Hansen M."/>
            <person name="Howarth C."/>
            <person name="Imamovic A."/>
            <person name="Larimer J."/>
            <person name="McCowan C."/>
            <person name="Murphy C."/>
            <person name="Neiman D."/>
            <person name="Pearson M."/>
            <person name="Priest M."/>
            <person name="Roberts A."/>
            <person name="Saif S."/>
            <person name="Shea T."/>
            <person name="Sisk P."/>
            <person name="Sykes S."/>
            <person name="Wortman J."/>
            <person name="Nusbaum C."/>
            <person name="Birren B."/>
        </authorList>
    </citation>
    <scope>NUCLEOTIDE SEQUENCE [LARGE SCALE GENOMIC DNA]</scope>
    <source>
        <strain evidence="3">NIPH 236</strain>
    </source>
</reference>
<gene>
    <name evidence="2" type="ORF">F992_01622</name>
</gene>
<proteinExistence type="predicted"/>
<keyword evidence="1" id="KW-0732">Signal</keyword>
<evidence type="ECO:0000313" key="2">
    <source>
        <dbReference type="EMBL" id="ENU27018.1"/>
    </source>
</evidence>
<evidence type="ECO:0000256" key="1">
    <source>
        <dbReference type="SAM" id="SignalP"/>
    </source>
</evidence>
<feature type="chain" id="PRO_5045194168" description="Porin family protein" evidence="1">
    <location>
        <begin position="24"/>
        <end position="245"/>
    </location>
</feature>
<evidence type="ECO:0008006" key="4">
    <source>
        <dbReference type="Google" id="ProtNLM"/>
    </source>
</evidence>
<dbReference type="EMBL" id="APOJ01000023">
    <property type="protein sequence ID" value="ENU27018.1"/>
    <property type="molecule type" value="Genomic_DNA"/>
</dbReference>
<comment type="caution">
    <text evidence="2">The sequence shown here is derived from an EMBL/GenBank/DDBJ whole genome shotgun (WGS) entry which is preliminary data.</text>
</comment>
<accession>A0ABN0JP15</accession>
<evidence type="ECO:0000313" key="3">
    <source>
        <dbReference type="Proteomes" id="UP000013190"/>
    </source>
</evidence>
<feature type="signal peptide" evidence="1">
    <location>
        <begin position="1"/>
        <end position="23"/>
    </location>
</feature>
<organism evidence="2 3">
    <name type="scientific">Acinetobacter modestus</name>
    <dbReference type="NCBI Taxonomy" id="1776740"/>
    <lineage>
        <taxon>Bacteria</taxon>
        <taxon>Pseudomonadati</taxon>
        <taxon>Pseudomonadota</taxon>
        <taxon>Gammaproteobacteria</taxon>
        <taxon>Moraxellales</taxon>
        <taxon>Moraxellaceae</taxon>
        <taxon>Acinetobacter</taxon>
    </lineage>
</organism>